<name>A0A4C1VB50_EUMVA</name>
<dbReference type="Proteomes" id="UP000299102">
    <property type="component" value="Unassembled WGS sequence"/>
</dbReference>
<proteinExistence type="predicted"/>
<comment type="caution">
    <text evidence="1">The sequence shown here is derived from an EMBL/GenBank/DDBJ whole genome shotgun (WGS) entry which is preliminary data.</text>
</comment>
<organism evidence="1 2">
    <name type="scientific">Eumeta variegata</name>
    <name type="common">Bagworm moth</name>
    <name type="synonym">Eumeta japonica</name>
    <dbReference type="NCBI Taxonomy" id="151549"/>
    <lineage>
        <taxon>Eukaryota</taxon>
        <taxon>Metazoa</taxon>
        <taxon>Ecdysozoa</taxon>
        <taxon>Arthropoda</taxon>
        <taxon>Hexapoda</taxon>
        <taxon>Insecta</taxon>
        <taxon>Pterygota</taxon>
        <taxon>Neoptera</taxon>
        <taxon>Endopterygota</taxon>
        <taxon>Lepidoptera</taxon>
        <taxon>Glossata</taxon>
        <taxon>Ditrysia</taxon>
        <taxon>Tineoidea</taxon>
        <taxon>Psychidae</taxon>
        <taxon>Oiketicinae</taxon>
        <taxon>Eumeta</taxon>
    </lineage>
</organism>
<dbReference type="EMBL" id="BGZK01000310">
    <property type="protein sequence ID" value="GBP35829.1"/>
    <property type="molecule type" value="Genomic_DNA"/>
</dbReference>
<evidence type="ECO:0000313" key="2">
    <source>
        <dbReference type="Proteomes" id="UP000299102"/>
    </source>
</evidence>
<evidence type="ECO:0000313" key="1">
    <source>
        <dbReference type="EMBL" id="GBP35829.1"/>
    </source>
</evidence>
<keyword evidence="2" id="KW-1185">Reference proteome</keyword>
<protein>
    <submittedName>
        <fullName evidence="1">Uncharacterized protein</fullName>
    </submittedName>
</protein>
<sequence length="99" mass="11244">MAEQITMRHSLGNRRAYCVKVRVSSEWLNRPLRDFHWEIEELTELYFIFKITFGFVEIGTEIERGVETRMGTGPGSGSKAKVEPKLRTGLGSKTIVGPD</sequence>
<accession>A0A4C1VB50</accession>
<dbReference type="AlphaFoldDB" id="A0A4C1VB50"/>
<reference evidence="1 2" key="1">
    <citation type="journal article" date="2019" name="Commun. Biol.">
        <title>The bagworm genome reveals a unique fibroin gene that provides high tensile strength.</title>
        <authorList>
            <person name="Kono N."/>
            <person name="Nakamura H."/>
            <person name="Ohtoshi R."/>
            <person name="Tomita M."/>
            <person name="Numata K."/>
            <person name="Arakawa K."/>
        </authorList>
    </citation>
    <scope>NUCLEOTIDE SEQUENCE [LARGE SCALE GENOMIC DNA]</scope>
</reference>
<gene>
    <name evidence="1" type="ORF">EVAR_27749_1</name>
</gene>